<dbReference type="InterPro" id="IPR002659">
    <property type="entry name" value="Glyco_trans_31"/>
</dbReference>
<reference evidence="11 12" key="1">
    <citation type="submission" date="2024-11" db="EMBL/GenBank/DDBJ databases">
        <title>Chromosome-level genome assembly of the freshwater bivalve Anodonta woodiana.</title>
        <authorList>
            <person name="Chen X."/>
        </authorList>
    </citation>
    <scope>NUCLEOTIDE SEQUENCE [LARGE SCALE GENOMIC DNA]</scope>
    <source>
        <strain evidence="11">MN2024</strain>
        <tissue evidence="11">Gills</tissue>
    </source>
</reference>
<keyword evidence="7 10" id="KW-1133">Transmembrane helix</keyword>
<gene>
    <name evidence="11" type="ORF">ACJMK2_015629</name>
</gene>
<proteinExistence type="inferred from homology"/>
<dbReference type="Pfam" id="PF01762">
    <property type="entry name" value="Galactosyl_T"/>
    <property type="match status" value="1"/>
</dbReference>
<keyword evidence="6 10" id="KW-0735">Signal-anchor</keyword>
<evidence type="ECO:0000256" key="1">
    <source>
        <dbReference type="ARBA" id="ARBA00004323"/>
    </source>
</evidence>
<dbReference type="EC" id="2.4.1.-" evidence="10"/>
<evidence type="ECO:0000256" key="3">
    <source>
        <dbReference type="ARBA" id="ARBA00022676"/>
    </source>
</evidence>
<keyword evidence="5 10" id="KW-0812">Transmembrane</keyword>
<evidence type="ECO:0000313" key="12">
    <source>
        <dbReference type="Proteomes" id="UP001634394"/>
    </source>
</evidence>
<accession>A0ABD3URZ4</accession>
<keyword evidence="4" id="KW-0808">Transferase</keyword>
<keyword evidence="12" id="KW-1185">Reference proteome</keyword>
<comment type="similarity">
    <text evidence="2 10">Belongs to the glycosyltransferase 31 family.</text>
</comment>
<evidence type="ECO:0000256" key="7">
    <source>
        <dbReference type="ARBA" id="ARBA00022989"/>
    </source>
</evidence>
<comment type="caution">
    <text evidence="11">The sequence shown here is derived from an EMBL/GenBank/DDBJ whole genome shotgun (WGS) entry which is preliminary data.</text>
</comment>
<evidence type="ECO:0000313" key="11">
    <source>
        <dbReference type="EMBL" id="KAL3851937.1"/>
    </source>
</evidence>
<protein>
    <recommendedName>
        <fullName evidence="10">Hexosyltransferase</fullName>
        <ecNumber evidence="10">2.4.1.-</ecNumber>
    </recommendedName>
</protein>
<dbReference type="PANTHER" id="PTHR11214">
    <property type="entry name" value="BETA-1,3-N-ACETYLGLUCOSAMINYLTRANSFERASE"/>
    <property type="match status" value="1"/>
</dbReference>
<keyword evidence="3 10" id="KW-0328">Glycosyltransferase</keyword>
<evidence type="ECO:0000256" key="9">
    <source>
        <dbReference type="ARBA" id="ARBA00023136"/>
    </source>
</evidence>
<dbReference type="PANTHER" id="PTHR11214:SF364">
    <property type="entry name" value="HEXOSYLTRANSFERASE"/>
    <property type="match status" value="1"/>
</dbReference>
<keyword evidence="9 10" id="KW-0472">Membrane</keyword>
<keyword evidence="8 10" id="KW-0333">Golgi apparatus</keyword>
<evidence type="ECO:0000256" key="5">
    <source>
        <dbReference type="ARBA" id="ARBA00022692"/>
    </source>
</evidence>
<dbReference type="Gene3D" id="3.90.550.50">
    <property type="match status" value="1"/>
</dbReference>
<evidence type="ECO:0000256" key="10">
    <source>
        <dbReference type="RuleBase" id="RU363063"/>
    </source>
</evidence>
<dbReference type="EMBL" id="JBJQND010000015">
    <property type="protein sequence ID" value="KAL3851937.1"/>
    <property type="molecule type" value="Genomic_DNA"/>
</dbReference>
<evidence type="ECO:0000256" key="4">
    <source>
        <dbReference type="ARBA" id="ARBA00022679"/>
    </source>
</evidence>
<evidence type="ECO:0000256" key="2">
    <source>
        <dbReference type="ARBA" id="ARBA00008661"/>
    </source>
</evidence>
<evidence type="ECO:0000256" key="8">
    <source>
        <dbReference type="ARBA" id="ARBA00023034"/>
    </source>
</evidence>
<name>A0ABD3URZ4_SINWO</name>
<organism evidence="11 12">
    <name type="scientific">Sinanodonta woodiana</name>
    <name type="common">Chinese pond mussel</name>
    <name type="synonym">Anodonta woodiana</name>
    <dbReference type="NCBI Taxonomy" id="1069815"/>
    <lineage>
        <taxon>Eukaryota</taxon>
        <taxon>Metazoa</taxon>
        <taxon>Spiralia</taxon>
        <taxon>Lophotrochozoa</taxon>
        <taxon>Mollusca</taxon>
        <taxon>Bivalvia</taxon>
        <taxon>Autobranchia</taxon>
        <taxon>Heteroconchia</taxon>
        <taxon>Palaeoheterodonta</taxon>
        <taxon>Unionida</taxon>
        <taxon>Unionoidea</taxon>
        <taxon>Unionidae</taxon>
        <taxon>Unioninae</taxon>
        <taxon>Sinanodonta</taxon>
    </lineage>
</organism>
<dbReference type="GO" id="GO:0000139">
    <property type="term" value="C:Golgi membrane"/>
    <property type="evidence" value="ECO:0007669"/>
    <property type="project" value="UniProtKB-SubCell"/>
</dbReference>
<comment type="subcellular location">
    <subcellularLocation>
        <location evidence="1 10">Golgi apparatus membrane</location>
        <topology evidence="1 10">Single-pass type II membrane protein</topology>
    </subcellularLocation>
</comment>
<dbReference type="AlphaFoldDB" id="A0ABD3URZ4"/>
<evidence type="ECO:0000256" key="6">
    <source>
        <dbReference type="ARBA" id="ARBA00022968"/>
    </source>
</evidence>
<dbReference type="GO" id="GO:0016757">
    <property type="term" value="F:glycosyltransferase activity"/>
    <property type="evidence" value="ECO:0007669"/>
    <property type="project" value="UniProtKB-KW"/>
</dbReference>
<dbReference type="Proteomes" id="UP001634394">
    <property type="component" value="Unassembled WGS sequence"/>
</dbReference>
<feature type="transmembrane region" description="Helical" evidence="10">
    <location>
        <begin position="7"/>
        <end position="25"/>
    </location>
</feature>
<sequence length="434" mass="51168">MATKMEKIMILIPVILTISFIYYDISWIQTLFKKEPNHQVNRTQSFNEDKKKTWCTIQENSTEKDSFDYNNINFDRIRPSVLSLDNTQEMSLDGRCSEKNDSKNYELDPGKNSWIPRKMCKPFKGPYYIKLENGTEIPYTNYTFMPLTFRSKYLLNNPIICAGFPHNLTFLILVHSAVQYFHKRKALRETWANPLLLTEHSSRLVFIVGRTENSFIQRHLEDEERVHKDIVQGDFIDDYHNLTHKAVLGHRWIQEHCQNTKFVLKVDDDVVINIFKLIEDVLPVLSNSSNTIACRVRKTVTVDRRGKWAVSYDYFPGYVNYPFELCPGAFALMPLQTSLMLFRASHVTPFIWLDDVYVYGILIKIANIRLHHTNSLYNLQEDATKCFMERSPCPMLLVLVHQTDTVYFYWRKMLEQHKNLTRKYSYADQTDYIG</sequence>